<name>A0A0A9G496_ARUDO</name>
<dbReference type="EMBL" id="GBRH01179607">
    <property type="protein sequence ID" value="JAE18289.1"/>
    <property type="molecule type" value="Transcribed_RNA"/>
</dbReference>
<reference evidence="1" key="1">
    <citation type="submission" date="2014-09" db="EMBL/GenBank/DDBJ databases">
        <authorList>
            <person name="Magalhaes I.L.F."/>
            <person name="Oliveira U."/>
            <person name="Santos F.R."/>
            <person name="Vidigal T.H.D.A."/>
            <person name="Brescovit A.D."/>
            <person name="Santos A.J."/>
        </authorList>
    </citation>
    <scope>NUCLEOTIDE SEQUENCE</scope>
    <source>
        <tissue evidence="1">Shoot tissue taken approximately 20 cm above the soil surface</tissue>
    </source>
</reference>
<protein>
    <submittedName>
        <fullName evidence="1">Uncharacterized protein</fullName>
    </submittedName>
</protein>
<sequence length="68" mass="7572">MLFGYSDTKPLSIQQINMLPVLNVSSLSLTLTLSTNRTLSTELALSTNRTLSLSQQNNSPHRQHTNSR</sequence>
<accession>A0A0A9G496</accession>
<proteinExistence type="predicted"/>
<organism evidence="1">
    <name type="scientific">Arundo donax</name>
    <name type="common">Giant reed</name>
    <name type="synonym">Donax arundinaceus</name>
    <dbReference type="NCBI Taxonomy" id="35708"/>
    <lineage>
        <taxon>Eukaryota</taxon>
        <taxon>Viridiplantae</taxon>
        <taxon>Streptophyta</taxon>
        <taxon>Embryophyta</taxon>
        <taxon>Tracheophyta</taxon>
        <taxon>Spermatophyta</taxon>
        <taxon>Magnoliopsida</taxon>
        <taxon>Liliopsida</taxon>
        <taxon>Poales</taxon>
        <taxon>Poaceae</taxon>
        <taxon>PACMAD clade</taxon>
        <taxon>Arundinoideae</taxon>
        <taxon>Arundineae</taxon>
        <taxon>Arundo</taxon>
    </lineage>
</organism>
<evidence type="ECO:0000313" key="1">
    <source>
        <dbReference type="EMBL" id="JAE18289.1"/>
    </source>
</evidence>
<dbReference type="AlphaFoldDB" id="A0A0A9G496"/>
<reference evidence="1" key="2">
    <citation type="journal article" date="2015" name="Data Brief">
        <title>Shoot transcriptome of the giant reed, Arundo donax.</title>
        <authorList>
            <person name="Barrero R.A."/>
            <person name="Guerrero F.D."/>
            <person name="Moolhuijzen P."/>
            <person name="Goolsby J.A."/>
            <person name="Tidwell J."/>
            <person name="Bellgard S.E."/>
            <person name="Bellgard M.I."/>
        </authorList>
    </citation>
    <scope>NUCLEOTIDE SEQUENCE</scope>
    <source>
        <tissue evidence="1">Shoot tissue taken approximately 20 cm above the soil surface</tissue>
    </source>
</reference>